<evidence type="ECO:0008006" key="11">
    <source>
        <dbReference type="Google" id="ProtNLM"/>
    </source>
</evidence>
<dbReference type="PANTHER" id="PTHR40079">
    <property type="entry name" value="MANNAN ENDO-1,4-BETA-MANNOSIDASE E-RELATED"/>
    <property type="match status" value="1"/>
</dbReference>
<accession>A0ABX3H057</accession>
<reference evidence="9 10" key="1">
    <citation type="submission" date="2016-10" db="EMBL/GenBank/DDBJ databases">
        <title>Paenibacillus species isolates.</title>
        <authorList>
            <person name="Beno S.M."/>
        </authorList>
    </citation>
    <scope>NUCLEOTIDE SEQUENCE [LARGE SCALE GENOMIC DNA]</scope>
    <source>
        <strain evidence="9 10">FSL H7-0744</strain>
    </source>
</reference>
<dbReference type="RefSeq" id="WP_083675875.1">
    <property type="nucleotide sequence ID" value="NZ_MPTB01000043.1"/>
</dbReference>
<keyword evidence="6" id="KW-0732">Signal</keyword>
<evidence type="ECO:0000259" key="8">
    <source>
        <dbReference type="PROSITE" id="PS51764"/>
    </source>
</evidence>
<proteinExistence type="inferred from homology"/>
<sequence>MKKFKKSFLLFLTALMMFSMAVPALAGSARKEKLATHWAKESIAKWQGNGVLQGYPDGSFKPDNNVTRAELTSIINKLFGFSALPESNFSDVPAGAWYAKDLAVAKQAGYYKGFPDNKAKADTKLTRQDTAVLLASVFSLTPGNGAAALAFTDSSGISLYANEAIQALQGTLNGYPDGYFRPDRLITRAEVLSIVDRLVSRYYHEAGTVAGGDIQGNVLINRSGVLLKDARISGNLYLAPGIESGEAALENVTVQGAVYISGGENSIHFNNSKLASVNLNRPGGKIGIIAEGHTTIGQLAIESAAILELGAEAEIAEVVIGSGASGTAVTGKGTISKLDVRASSVSFNGQALTNGTFSVRNGGFTTSGSTTNGTTTGTTSGSNGSGSTGGIGTPAVTVNIADPAASAATKSLFAYLDETSGKQIMFGHQHDTTVSFAGKDKAGNVISDVYSSVGDYPAVFGWDTLSLDGYEAPPGVSGNHEASRLGLNAAMKQAHKLGGILTLSTHPYNFVTGGSFNDTGNSPGATSSVVARILPGGDKNSGFNTYLDRIADFASNLKDDDGNLIPVLFRPFHEQNGGWFWWGAATTTKSEYAELYRYTVEYLRDIKGVHNFLYVFSPNGPFNGNESEYLTTYPGDQYVDILGMDQYDNKDNAGSESFLNGLVKDLKMISGLAQDKGKIVTLSEYGYSAAGMKTTGNNELQWFTKLLNAIKADPDAAKISYMLTWANFGEGNNLYVPYKNVPNKDDHELLPDFVNFYNDAATAFAGDVKDDNKYSRAVNAAVKEPFLHIVTPNNVGTVTEGAAVIRSKTANFTPVKVTYTIGKSTVEQEMTLGADGYYAAVWQPDSSLNGSSTDITVKAYGPGDTLLTQSISVFVKIGEVPVKEIKFNTADDLQLIQNNGSWSGLAGNGETIKTEFKHAALDGDGKLNLNISEGLASGDTWQELKLQLTSAALDGVDLAKVGRVKFNLLIPESAQNETGNAAIRVVVQLPEDWNTKYGMDSSYKTLSSLEKVTVDGSSYYRFAASIDLDNAEKSAAATGLAISIVGSGLVSEGALPIYVDDISLYNTYRAPVADHALVDDYESYGASDDALAAKYPKAGGDDVSVALSADLKNSGGYGLKMHYSIDSAGYTGIGKNLGSLDWSAYNAVSLWVASDGSNSYAEKEEPLKLVVQLVIDGGYFEAYPVITPDQNGQVVLSLKKLTEMSWGKAGALTEERLKQVQNFNLYVNAMDGQSHEGVLYFDDIKAVYDPALPDMSGGTGGQPDAHAPGVLYQFTSAEDITGWVTANDDQAGAKAPEFSEEEQAVGVQFDQVDNGSFELAVDPVKLNIAGLHTINAKVKLSGGAAKARLFIKTGAGWVWSDSGAPLTVDSSGYTTLSISLPSAAEAEGVDLTAVKTIGIKLEGITNGEGTAKLYLQEVTLAAAGSDID</sequence>
<dbReference type="InterPro" id="IPR017853">
    <property type="entry name" value="GH"/>
</dbReference>
<dbReference type="Pfam" id="PF09212">
    <property type="entry name" value="CBM27"/>
    <property type="match status" value="1"/>
</dbReference>
<dbReference type="Gene3D" id="3.20.20.80">
    <property type="entry name" value="Glycosidases"/>
    <property type="match status" value="1"/>
</dbReference>
<dbReference type="PANTHER" id="PTHR40079:SF4">
    <property type="entry name" value="GH26 DOMAIN-CONTAINING PROTEIN-RELATED"/>
    <property type="match status" value="1"/>
</dbReference>
<dbReference type="Pfam" id="PF21253">
    <property type="entry name" value="Mann_GBD_bact"/>
    <property type="match status" value="1"/>
</dbReference>
<evidence type="ECO:0000259" key="7">
    <source>
        <dbReference type="PROSITE" id="PS51272"/>
    </source>
</evidence>
<feature type="compositionally biased region" description="Low complexity" evidence="5">
    <location>
        <begin position="362"/>
        <end position="382"/>
    </location>
</feature>
<feature type="domain" description="GH26" evidence="8">
    <location>
        <begin position="407"/>
        <end position="766"/>
    </location>
</feature>
<feature type="domain" description="SLH" evidence="7">
    <location>
        <begin position="146"/>
        <end position="209"/>
    </location>
</feature>
<dbReference type="InterPro" id="IPR008979">
    <property type="entry name" value="Galactose-bd-like_sf"/>
</dbReference>
<dbReference type="Pfam" id="PF00395">
    <property type="entry name" value="SLH"/>
    <property type="match status" value="2"/>
</dbReference>
<evidence type="ECO:0000256" key="6">
    <source>
        <dbReference type="SAM" id="SignalP"/>
    </source>
</evidence>
<dbReference type="Gene3D" id="2.60.120.430">
    <property type="entry name" value="Galactose-binding lectin"/>
    <property type="match status" value="1"/>
</dbReference>
<feature type="chain" id="PRO_5046757999" description="Beta-mannosidase" evidence="6">
    <location>
        <begin position="22"/>
        <end position="1428"/>
    </location>
</feature>
<comment type="similarity">
    <text evidence="1 4">Belongs to the glycosyl hydrolase 26 family.</text>
</comment>
<evidence type="ECO:0000313" key="10">
    <source>
        <dbReference type="Proteomes" id="UP000187412"/>
    </source>
</evidence>
<dbReference type="InterPro" id="IPR049475">
    <property type="entry name" value="Mann_GBD_bact"/>
</dbReference>
<dbReference type="InterPro" id="IPR015295">
    <property type="entry name" value="CBM27"/>
</dbReference>
<feature type="active site" description="Nucleophile" evidence="4">
    <location>
        <position position="684"/>
    </location>
</feature>
<dbReference type="SUPFAM" id="SSF51445">
    <property type="entry name" value="(Trans)glycosidases"/>
    <property type="match status" value="1"/>
</dbReference>
<feature type="domain" description="SLH" evidence="7">
    <location>
        <begin position="26"/>
        <end position="89"/>
    </location>
</feature>
<feature type="domain" description="SLH" evidence="7">
    <location>
        <begin position="90"/>
        <end position="145"/>
    </location>
</feature>
<feature type="active site" description="Proton donor" evidence="4">
    <location>
        <position position="574"/>
    </location>
</feature>
<dbReference type="SUPFAM" id="SSF49785">
    <property type="entry name" value="Galactose-binding domain-like"/>
    <property type="match status" value="3"/>
</dbReference>
<feature type="region of interest" description="Disordered" evidence="5">
    <location>
        <begin position="362"/>
        <end position="390"/>
    </location>
</feature>
<dbReference type="Proteomes" id="UP000187412">
    <property type="component" value="Unassembled WGS sequence"/>
</dbReference>
<feature type="signal peptide" evidence="6">
    <location>
        <begin position="1"/>
        <end position="21"/>
    </location>
</feature>
<comment type="caution">
    <text evidence="9">The sequence shown here is derived from an EMBL/GenBank/DDBJ whole genome shotgun (WGS) entry which is preliminary data.</text>
</comment>
<dbReference type="InterPro" id="IPR000805">
    <property type="entry name" value="Glyco_hydro_26"/>
</dbReference>
<keyword evidence="10" id="KW-1185">Reference proteome</keyword>
<evidence type="ECO:0000256" key="4">
    <source>
        <dbReference type="PROSITE-ProRule" id="PRU01100"/>
    </source>
</evidence>
<dbReference type="InterPro" id="IPR001119">
    <property type="entry name" value="SLH_dom"/>
</dbReference>
<dbReference type="InterPro" id="IPR005087">
    <property type="entry name" value="CBM11"/>
</dbReference>
<organism evidence="9 10">
    <name type="scientific">Paenibacillus borealis</name>
    <dbReference type="NCBI Taxonomy" id="160799"/>
    <lineage>
        <taxon>Bacteria</taxon>
        <taxon>Bacillati</taxon>
        <taxon>Bacillota</taxon>
        <taxon>Bacilli</taxon>
        <taxon>Bacillales</taxon>
        <taxon>Paenibacillaceae</taxon>
        <taxon>Paenibacillus</taxon>
    </lineage>
</organism>
<dbReference type="Gene3D" id="2.60.40.10">
    <property type="entry name" value="Immunoglobulins"/>
    <property type="match status" value="1"/>
</dbReference>
<dbReference type="InterPro" id="IPR013783">
    <property type="entry name" value="Ig-like_fold"/>
</dbReference>
<dbReference type="PROSITE" id="PS51272">
    <property type="entry name" value="SLH"/>
    <property type="match status" value="3"/>
</dbReference>
<evidence type="ECO:0000256" key="3">
    <source>
        <dbReference type="ARBA" id="ARBA00023295"/>
    </source>
</evidence>
<gene>
    <name evidence="9" type="ORF">BSK56_26480</name>
</gene>
<protein>
    <recommendedName>
        <fullName evidence="11">Beta-mannosidase</fullName>
    </recommendedName>
</protein>
<dbReference type="Pfam" id="PF02156">
    <property type="entry name" value="Glyco_hydro_26"/>
    <property type="match status" value="1"/>
</dbReference>
<keyword evidence="2 4" id="KW-0378">Hydrolase</keyword>
<dbReference type="Pfam" id="PF03425">
    <property type="entry name" value="CBM_11"/>
    <property type="match status" value="1"/>
</dbReference>
<evidence type="ECO:0000256" key="2">
    <source>
        <dbReference type="ARBA" id="ARBA00022801"/>
    </source>
</evidence>
<dbReference type="Gene3D" id="2.60.120.260">
    <property type="entry name" value="Galactose-binding domain-like"/>
    <property type="match status" value="2"/>
</dbReference>
<evidence type="ECO:0000313" key="9">
    <source>
        <dbReference type="EMBL" id="OMD41904.1"/>
    </source>
</evidence>
<dbReference type="PRINTS" id="PR00739">
    <property type="entry name" value="GLHYDRLASE26"/>
</dbReference>
<dbReference type="PROSITE" id="PS51764">
    <property type="entry name" value="GH26"/>
    <property type="match status" value="1"/>
</dbReference>
<keyword evidence="3 4" id="KW-0326">Glycosidase</keyword>
<evidence type="ECO:0000256" key="5">
    <source>
        <dbReference type="SAM" id="MobiDB-lite"/>
    </source>
</evidence>
<dbReference type="EMBL" id="MPTB01000043">
    <property type="protein sequence ID" value="OMD41904.1"/>
    <property type="molecule type" value="Genomic_DNA"/>
</dbReference>
<dbReference type="InterPro" id="IPR022790">
    <property type="entry name" value="GH26_dom"/>
</dbReference>
<evidence type="ECO:0000256" key="1">
    <source>
        <dbReference type="ARBA" id="ARBA00007754"/>
    </source>
</evidence>
<name>A0ABX3H057_PAEBO</name>